<accession>A0ABS3XFL3</accession>
<dbReference type="RefSeq" id="WP_209241285.1">
    <property type="nucleotide sequence ID" value="NZ_JADKMA010000114.1"/>
</dbReference>
<feature type="region of interest" description="Disordered" evidence="1">
    <location>
        <begin position="53"/>
        <end position="141"/>
    </location>
</feature>
<feature type="region of interest" description="Disordered" evidence="1">
    <location>
        <begin position="233"/>
        <end position="278"/>
    </location>
</feature>
<gene>
    <name evidence="3" type="ORF">ITI46_21310</name>
</gene>
<feature type="compositionally biased region" description="Gly residues" evidence="1">
    <location>
        <begin position="83"/>
        <end position="104"/>
    </location>
</feature>
<dbReference type="Pfam" id="PF14016">
    <property type="entry name" value="DUF4232"/>
    <property type="match status" value="1"/>
</dbReference>
<dbReference type="Proteomes" id="UP001519064">
    <property type="component" value="Unassembled WGS sequence"/>
</dbReference>
<feature type="compositionally biased region" description="Low complexity" evidence="1">
    <location>
        <begin position="105"/>
        <end position="141"/>
    </location>
</feature>
<dbReference type="InterPro" id="IPR025326">
    <property type="entry name" value="DUF4232"/>
</dbReference>
<feature type="compositionally biased region" description="Basic and acidic residues" evidence="1">
    <location>
        <begin position="56"/>
        <end position="66"/>
    </location>
</feature>
<comment type="caution">
    <text evidence="3">The sequence shown here is derived from an EMBL/GenBank/DDBJ whole genome shotgun (WGS) entry which is preliminary data.</text>
</comment>
<protein>
    <submittedName>
        <fullName evidence="3">DUF4232 domain-containing protein</fullName>
    </submittedName>
</protein>
<proteinExistence type="predicted"/>
<feature type="region of interest" description="Disordered" evidence="1">
    <location>
        <begin position="192"/>
        <end position="214"/>
    </location>
</feature>
<evidence type="ECO:0000313" key="4">
    <source>
        <dbReference type="Proteomes" id="UP001519064"/>
    </source>
</evidence>
<feature type="domain" description="DUF4232" evidence="2">
    <location>
        <begin position="141"/>
        <end position="266"/>
    </location>
</feature>
<sequence>MARTEGTTTAESAAGAAVAAAHRAPARGSSGRPARIAVAAAAALAAGSLLAGCGGKDNDASGKSGERTASAGSSHTEKHDDGGTSGGSTDGGTSGGSGSGGSTSGGTKSSGSAAKSGKTGGSTAEARSSAAHSAGTSGSACTAGDLKGSIGPNHPGAGQENFAVVLTNKSGHTCTVRGFPGFAFLNSDGEQVSLDPQRDSSGTETHTVKLSPGKSAWAPLSYTNPEMTNVPTVTPHSALITPPDRRTSLRVDWSGGPVSATGKASVPKIGPLSAGTGS</sequence>
<evidence type="ECO:0000256" key="1">
    <source>
        <dbReference type="SAM" id="MobiDB-lite"/>
    </source>
</evidence>
<evidence type="ECO:0000259" key="2">
    <source>
        <dbReference type="Pfam" id="PF14016"/>
    </source>
</evidence>
<keyword evidence="4" id="KW-1185">Reference proteome</keyword>
<reference evidence="3 4" key="1">
    <citation type="submission" date="2020-11" db="EMBL/GenBank/DDBJ databases">
        <title>Streptomyces spirodelae sp. nov., isolated from duckweed.</title>
        <authorList>
            <person name="Saimee Y."/>
            <person name="Duangmal K."/>
        </authorList>
    </citation>
    <scope>NUCLEOTIDE SEQUENCE [LARGE SCALE GENOMIC DNA]</scope>
    <source>
        <strain evidence="3 4">S16-07</strain>
    </source>
</reference>
<name>A0ABS3XFL3_9ACTN</name>
<organism evidence="3 4">
    <name type="scientific">Streptomyces oryzae</name>
    <dbReference type="NCBI Taxonomy" id="1434886"/>
    <lineage>
        <taxon>Bacteria</taxon>
        <taxon>Bacillati</taxon>
        <taxon>Actinomycetota</taxon>
        <taxon>Actinomycetes</taxon>
        <taxon>Kitasatosporales</taxon>
        <taxon>Streptomycetaceae</taxon>
        <taxon>Streptomyces</taxon>
    </lineage>
</organism>
<evidence type="ECO:0000313" key="3">
    <source>
        <dbReference type="EMBL" id="MBO8194178.1"/>
    </source>
</evidence>
<feature type="region of interest" description="Disordered" evidence="1">
    <location>
        <begin position="1"/>
        <end position="34"/>
    </location>
</feature>
<dbReference type="EMBL" id="JADKMA010000114">
    <property type="protein sequence ID" value="MBO8194178.1"/>
    <property type="molecule type" value="Genomic_DNA"/>
</dbReference>